<protein>
    <submittedName>
        <fullName evidence="2">Uncharacterized protein</fullName>
    </submittedName>
</protein>
<organism evidence="2 3">
    <name type="scientific">Mycena sanguinolenta</name>
    <dbReference type="NCBI Taxonomy" id="230812"/>
    <lineage>
        <taxon>Eukaryota</taxon>
        <taxon>Fungi</taxon>
        <taxon>Dikarya</taxon>
        <taxon>Basidiomycota</taxon>
        <taxon>Agaricomycotina</taxon>
        <taxon>Agaricomycetes</taxon>
        <taxon>Agaricomycetidae</taxon>
        <taxon>Agaricales</taxon>
        <taxon>Marasmiineae</taxon>
        <taxon>Mycenaceae</taxon>
        <taxon>Mycena</taxon>
    </lineage>
</organism>
<evidence type="ECO:0000313" key="3">
    <source>
        <dbReference type="Proteomes" id="UP000623467"/>
    </source>
</evidence>
<keyword evidence="3" id="KW-1185">Reference proteome</keyword>
<evidence type="ECO:0000256" key="1">
    <source>
        <dbReference type="SAM" id="MobiDB-lite"/>
    </source>
</evidence>
<feature type="region of interest" description="Disordered" evidence="1">
    <location>
        <begin position="30"/>
        <end position="72"/>
    </location>
</feature>
<dbReference type="AlphaFoldDB" id="A0A8H6XSZ4"/>
<evidence type="ECO:0000313" key="2">
    <source>
        <dbReference type="EMBL" id="KAF7346652.1"/>
    </source>
</evidence>
<comment type="caution">
    <text evidence="2">The sequence shown here is derived from an EMBL/GenBank/DDBJ whole genome shotgun (WGS) entry which is preliminary data.</text>
</comment>
<accession>A0A8H6XSZ4</accession>
<reference evidence="2" key="1">
    <citation type="submission" date="2020-05" db="EMBL/GenBank/DDBJ databases">
        <title>Mycena genomes resolve the evolution of fungal bioluminescence.</title>
        <authorList>
            <person name="Tsai I.J."/>
        </authorList>
    </citation>
    <scope>NUCLEOTIDE SEQUENCE</scope>
    <source>
        <strain evidence="2">160909Yilan</strain>
    </source>
</reference>
<proteinExistence type="predicted"/>
<dbReference type="Proteomes" id="UP000623467">
    <property type="component" value="Unassembled WGS sequence"/>
</dbReference>
<dbReference type="EMBL" id="JACAZH010000018">
    <property type="protein sequence ID" value="KAF7346652.1"/>
    <property type="molecule type" value="Genomic_DNA"/>
</dbReference>
<sequence>MRHPGDALDGGVQGKAVRVLASLTLNPCSRVNSSSPEWSYIPPSSLTRSVQTDTSLASTPPVNQEEHREGSALTSISGTTIVIPHDIATIPAQQQTVRLQEVALGGGVQSQCGAVGSWNQLPSQLVR</sequence>
<name>A0A8H6XSZ4_9AGAR</name>
<feature type="compositionally biased region" description="Polar residues" evidence="1">
    <location>
        <begin position="30"/>
        <end position="62"/>
    </location>
</feature>
<gene>
    <name evidence="2" type="ORF">MSAN_01802700</name>
</gene>